<protein>
    <submittedName>
        <fullName evidence="1">L-ribulose-5-phosphate 3-epimerase UlaE</fullName>
    </submittedName>
</protein>
<dbReference type="RefSeq" id="WP_183456055.1">
    <property type="nucleotide sequence ID" value="NZ_JACHWZ010000001.1"/>
</dbReference>
<name>A0A7W4Z7B4_9GAMM</name>
<sequence length="117" mass="13208">MARDIFLLDTPSLDSDAVAAGRRAESMSGVGDEDWKRLYPLIHKLQARCPLLWKIWQHQQGADADALIERAELIDLSAELQVLRAAVPPSERQQVESMILLCMEAEDRNRHIAFVAD</sequence>
<keyword evidence="2" id="KW-1185">Reference proteome</keyword>
<organism evidence="1 2">
    <name type="scientific">Microbulbifer rhizosphaerae</name>
    <dbReference type="NCBI Taxonomy" id="1562603"/>
    <lineage>
        <taxon>Bacteria</taxon>
        <taxon>Pseudomonadati</taxon>
        <taxon>Pseudomonadota</taxon>
        <taxon>Gammaproteobacteria</taxon>
        <taxon>Cellvibrionales</taxon>
        <taxon>Microbulbiferaceae</taxon>
        <taxon>Microbulbifer</taxon>
    </lineage>
</organism>
<evidence type="ECO:0000313" key="1">
    <source>
        <dbReference type="EMBL" id="MBB3059563.1"/>
    </source>
</evidence>
<dbReference type="EMBL" id="JACHWZ010000001">
    <property type="protein sequence ID" value="MBB3059563.1"/>
    <property type="molecule type" value="Genomic_DNA"/>
</dbReference>
<proteinExistence type="predicted"/>
<comment type="caution">
    <text evidence="1">The sequence shown here is derived from an EMBL/GenBank/DDBJ whole genome shotgun (WGS) entry which is preliminary data.</text>
</comment>
<evidence type="ECO:0000313" key="2">
    <source>
        <dbReference type="Proteomes" id="UP000535937"/>
    </source>
</evidence>
<gene>
    <name evidence="1" type="ORF">FHS09_000364</name>
</gene>
<dbReference type="AlphaFoldDB" id="A0A7W4Z7B4"/>
<dbReference type="Proteomes" id="UP000535937">
    <property type="component" value="Unassembled WGS sequence"/>
</dbReference>
<reference evidence="1 2" key="1">
    <citation type="submission" date="2020-08" db="EMBL/GenBank/DDBJ databases">
        <title>Genomic Encyclopedia of Type Strains, Phase III (KMG-III): the genomes of soil and plant-associated and newly described type strains.</title>
        <authorList>
            <person name="Whitman W."/>
        </authorList>
    </citation>
    <scope>NUCLEOTIDE SEQUENCE [LARGE SCALE GENOMIC DNA]</scope>
    <source>
        <strain evidence="1 2">CECT 8799</strain>
    </source>
</reference>
<accession>A0A7W4Z7B4</accession>